<evidence type="ECO:0000259" key="3">
    <source>
        <dbReference type="SMART" id="SM01027"/>
    </source>
</evidence>
<dbReference type="Pfam" id="PF10996">
    <property type="entry name" value="Beta-Casp"/>
    <property type="match status" value="1"/>
</dbReference>
<comment type="caution">
    <text evidence="4">The sequence shown here is derived from an EMBL/GenBank/DDBJ whole genome shotgun (WGS) entry which is preliminary data.</text>
</comment>
<dbReference type="RefSeq" id="WP_379713988.1">
    <property type="nucleotide sequence ID" value="NZ_JBHTBS010000008.1"/>
</dbReference>
<protein>
    <submittedName>
        <fullName evidence="4">MBL fold metallo-hydrolase</fullName>
        <ecNumber evidence="4">3.-.-.-</ecNumber>
    </submittedName>
</protein>
<keyword evidence="5" id="KW-1185">Reference proteome</keyword>
<dbReference type="CDD" id="cd16295">
    <property type="entry name" value="TTHA0252-CPSF-like_MBL-fold"/>
    <property type="match status" value="1"/>
</dbReference>
<dbReference type="InterPro" id="IPR011108">
    <property type="entry name" value="RMMBL"/>
</dbReference>
<dbReference type="Pfam" id="PF07521">
    <property type="entry name" value="RMMBL"/>
    <property type="match status" value="1"/>
</dbReference>
<gene>
    <name evidence="4" type="ORF">ACFQY0_15240</name>
</gene>
<feature type="domain" description="Metallo-beta-lactamase" evidence="2">
    <location>
        <begin position="13"/>
        <end position="230"/>
    </location>
</feature>
<reference evidence="5" key="1">
    <citation type="journal article" date="2019" name="Int. J. Syst. Evol. Microbiol.">
        <title>The Global Catalogue of Microorganisms (GCM) 10K type strain sequencing project: providing services to taxonomists for standard genome sequencing and annotation.</title>
        <authorList>
            <consortium name="The Broad Institute Genomics Platform"/>
            <consortium name="The Broad Institute Genome Sequencing Center for Infectious Disease"/>
            <person name="Wu L."/>
            <person name="Ma J."/>
        </authorList>
    </citation>
    <scope>NUCLEOTIDE SEQUENCE [LARGE SCALE GENOMIC DNA]</scope>
    <source>
        <strain evidence="5">CGMCC 4.1467</strain>
    </source>
</reference>
<dbReference type="Gene3D" id="3.60.15.10">
    <property type="entry name" value="Ribonuclease Z/Hydroxyacylglutathione hydrolase-like"/>
    <property type="match status" value="1"/>
</dbReference>
<dbReference type="Pfam" id="PF00753">
    <property type="entry name" value="Lactamase_B"/>
    <property type="match status" value="1"/>
</dbReference>
<dbReference type="InterPro" id="IPR036866">
    <property type="entry name" value="RibonucZ/Hydroxyglut_hydro"/>
</dbReference>
<sequence>MLFRSLCRQAEIGSNSYLLDTGDARIILDAGMHPKHEGMDSVPRFDELEEDSIDAAIITHSHLDHIGSMPVMLRDQPEAKVFFSPAAKEIGFALLHNSVNVMQSKRTELGITDYPLFSHRELDDIERTIETRALERPFDLDPEGTIRATFHDAGHVLGSVGVTLETKGQKIFYTGDVNFEDSTLIKGAAFPEDHVDTLIIETTRGDSERPAEYTREAEEQRFADHIVKTLERRGSVLIPVFAMGKTQEVLTMIHRFKERGIINPKTPVYIGGLSTKMTVIYDKFSHGQTRRSDDEFRILKDMDLQAGTKRRGGRAPIIPQAGSIYCLSSGMMSENTVSNGFARAGFLENSKNSLLFVGYADPDSPAGHIRAAKQGDKIVLDKRQPPVPFNAQMEVFDFSGHATRDTLLDYILKVNPRRVFLVHGDPKASQWFAEQLKEKLPGTEAIIPEPGIDYPLD</sequence>
<dbReference type="Proteomes" id="UP001596472">
    <property type="component" value="Unassembled WGS sequence"/>
</dbReference>
<dbReference type="EMBL" id="JBHTBS010000008">
    <property type="protein sequence ID" value="MFC7338548.1"/>
    <property type="molecule type" value="Genomic_DNA"/>
</dbReference>
<feature type="domain" description="Beta-Casp" evidence="3">
    <location>
        <begin position="246"/>
        <end position="369"/>
    </location>
</feature>
<dbReference type="PANTHER" id="PTHR11203">
    <property type="entry name" value="CLEAVAGE AND POLYADENYLATION SPECIFICITY FACTOR FAMILY MEMBER"/>
    <property type="match status" value="1"/>
</dbReference>
<accession>A0ABW2LB10</accession>
<organism evidence="4 5">
    <name type="scientific">Haloferula chungangensis</name>
    <dbReference type="NCBI Taxonomy" id="1048331"/>
    <lineage>
        <taxon>Bacteria</taxon>
        <taxon>Pseudomonadati</taxon>
        <taxon>Verrucomicrobiota</taxon>
        <taxon>Verrucomicrobiia</taxon>
        <taxon>Verrucomicrobiales</taxon>
        <taxon>Verrucomicrobiaceae</taxon>
        <taxon>Haloferula</taxon>
    </lineage>
</organism>
<dbReference type="InterPro" id="IPR022712">
    <property type="entry name" value="Beta_Casp"/>
</dbReference>
<dbReference type="SMART" id="SM01027">
    <property type="entry name" value="Beta-Casp"/>
    <property type="match status" value="1"/>
</dbReference>
<keyword evidence="1 4" id="KW-0378">Hydrolase</keyword>
<evidence type="ECO:0000256" key="1">
    <source>
        <dbReference type="ARBA" id="ARBA00022801"/>
    </source>
</evidence>
<dbReference type="EC" id="3.-.-.-" evidence="4"/>
<name>A0ABW2LB10_9BACT</name>
<dbReference type="SMART" id="SM00849">
    <property type="entry name" value="Lactamase_B"/>
    <property type="match status" value="1"/>
</dbReference>
<proteinExistence type="predicted"/>
<dbReference type="SUPFAM" id="SSF56281">
    <property type="entry name" value="Metallo-hydrolase/oxidoreductase"/>
    <property type="match status" value="1"/>
</dbReference>
<evidence type="ECO:0000313" key="5">
    <source>
        <dbReference type="Proteomes" id="UP001596472"/>
    </source>
</evidence>
<dbReference type="InterPro" id="IPR001279">
    <property type="entry name" value="Metallo-B-lactamas"/>
</dbReference>
<dbReference type="InterPro" id="IPR050698">
    <property type="entry name" value="MBL"/>
</dbReference>
<evidence type="ECO:0000259" key="2">
    <source>
        <dbReference type="SMART" id="SM00849"/>
    </source>
</evidence>
<dbReference type="PANTHER" id="PTHR11203:SF37">
    <property type="entry name" value="INTEGRATOR COMPLEX SUBUNIT 11"/>
    <property type="match status" value="1"/>
</dbReference>
<dbReference type="GO" id="GO:0016787">
    <property type="term" value="F:hydrolase activity"/>
    <property type="evidence" value="ECO:0007669"/>
    <property type="project" value="UniProtKB-KW"/>
</dbReference>
<evidence type="ECO:0000313" key="4">
    <source>
        <dbReference type="EMBL" id="MFC7338548.1"/>
    </source>
</evidence>
<dbReference type="Gene3D" id="3.40.50.10890">
    <property type="match status" value="1"/>
</dbReference>